<dbReference type="GeneTree" id="ENSGT01050000244939"/>
<protein>
    <recommendedName>
        <fullName evidence="2">Transglutaminase-like domain-containing protein</fullName>
    </recommendedName>
</protein>
<dbReference type="InterPro" id="IPR001102">
    <property type="entry name" value="Transglutaminase_N"/>
</dbReference>
<name>A0A3Q2CVW8_CYPVA</name>
<dbReference type="InterPro" id="IPR002931">
    <property type="entry name" value="Transglutaminase-like"/>
</dbReference>
<dbReference type="Ensembl" id="ENSCVAT00000016475.1">
    <property type="protein sequence ID" value="ENSCVAP00000009917.1"/>
    <property type="gene ID" value="ENSCVAG00000011973.1"/>
</dbReference>
<dbReference type="Pfam" id="PF00868">
    <property type="entry name" value="Transglut_N"/>
    <property type="match status" value="1"/>
</dbReference>
<dbReference type="STRING" id="28743.ENSCVAP00000009917"/>
<sequence>FEGETDVIPRSMPPGVEPLMVVAVDMQKQSNETNHYTMEYMTDLLVVRRAQQFAIGVTFNRPLVPSDDFQLEFLIGSDPSSNSNTRVVVTFGNRGGGGSWSGKILGASGAVVSLGITPNPKAVVGLYRMYVAIANANGMRRTEKDPKTNFYLLFNAWSPDDDVFYPDEAGRMEYVMNETGLISQGAVGSISDRGWVYGQFHDGILDCCIYLMDACRMPVQQRGDVIKMVRTASALLTYLEGSLYVKRFFLPSVLRCLGIPSRVVSNFNSAHDNNGNLRTELVFKMDDTPDRERTVESIWNFHVWNEVFIKRSDLPPKYSGWQVVDATPQETSDGYYRCGPAPVIAIRDGELCFPFDLGFVFAEVNSDVHFMRSDRYGNLTPYKVDTEYVGKVLLTKAVGMMASEDITRTYKHPEGPIHTWFDLLQQHNSQSNHDNGSVGDPVKVAVTILNQGDQRKSVMVTLDISTVYYTGVPSSDPIRVGSFDLDVEGLQREHRISLVFYGLKRSSHDCLDLCGSVAEETRTFEIPAKDYIPQLKPNSGLEITATGRTDDETVTEVQKLALKPPPMNVKVNPRCDINEIGYLNITIHTELLIDLNVAKLSEENEKLKRTER</sequence>
<dbReference type="InterPro" id="IPR013783">
    <property type="entry name" value="Ig-like_fold"/>
</dbReference>
<organism evidence="3 4">
    <name type="scientific">Cyprinodon variegatus</name>
    <name type="common">Sheepshead minnow</name>
    <dbReference type="NCBI Taxonomy" id="28743"/>
    <lineage>
        <taxon>Eukaryota</taxon>
        <taxon>Metazoa</taxon>
        <taxon>Chordata</taxon>
        <taxon>Craniata</taxon>
        <taxon>Vertebrata</taxon>
        <taxon>Euteleostomi</taxon>
        <taxon>Actinopterygii</taxon>
        <taxon>Neopterygii</taxon>
        <taxon>Teleostei</taxon>
        <taxon>Neoteleostei</taxon>
        <taxon>Acanthomorphata</taxon>
        <taxon>Ovalentaria</taxon>
        <taxon>Atherinomorphae</taxon>
        <taxon>Cyprinodontiformes</taxon>
        <taxon>Cyprinodontidae</taxon>
        <taxon>Cyprinodon</taxon>
    </lineage>
</organism>
<dbReference type="GO" id="GO:0072378">
    <property type="term" value="P:blood coagulation, fibrin clot formation"/>
    <property type="evidence" value="ECO:0007669"/>
    <property type="project" value="TreeGrafter"/>
</dbReference>
<dbReference type="SUPFAM" id="SSF54001">
    <property type="entry name" value="Cysteine proteinases"/>
    <property type="match status" value="1"/>
</dbReference>
<dbReference type="SUPFAM" id="SSF81296">
    <property type="entry name" value="E set domains"/>
    <property type="match status" value="1"/>
</dbReference>
<keyword evidence="4" id="KW-1185">Reference proteome</keyword>
<dbReference type="Pfam" id="PF01841">
    <property type="entry name" value="Transglut_core"/>
    <property type="match status" value="1"/>
</dbReference>
<evidence type="ECO:0000256" key="1">
    <source>
        <dbReference type="ARBA" id="ARBA00005968"/>
    </source>
</evidence>
<evidence type="ECO:0000259" key="2">
    <source>
        <dbReference type="SMART" id="SM00460"/>
    </source>
</evidence>
<dbReference type="GO" id="GO:0007399">
    <property type="term" value="P:nervous system development"/>
    <property type="evidence" value="ECO:0007669"/>
    <property type="project" value="UniProtKB-ARBA"/>
</dbReference>
<evidence type="ECO:0000313" key="4">
    <source>
        <dbReference type="Proteomes" id="UP000265020"/>
    </source>
</evidence>
<dbReference type="InterPro" id="IPR023608">
    <property type="entry name" value="Transglutaminase_animal"/>
</dbReference>
<evidence type="ECO:0000313" key="3">
    <source>
        <dbReference type="Ensembl" id="ENSCVAP00000009917.1"/>
    </source>
</evidence>
<reference evidence="3" key="2">
    <citation type="submission" date="2025-09" db="UniProtKB">
        <authorList>
            <consortium name="Ensembl"/>
        </authorList>
    </citation>
    <scope>IDENTIFICATION</scope>
</reference>
<dbReference type="PANTHER" id="PTHR11590:SF42">
    <property type="entry name" value="COAGULATION FACTOR XIII A CHAIN"/>
    <property type="match status" value="1"/>
</dbReference>
<dbReference type="InterPro" id="IPR050779">
    <property type="entry name" value="Transglutaminase"/>
</dbReference>
<dbReference type="InterPro" id="IPR036985">
    <property type="entry name" value="Transglutaminase-like_sf"/>
</dbReference>
<dbReference type="PANTHER" id="PTHR11590">
    <property type="entry name" value="PROTEIN-GLUTAMINE GAMMA-GLUTAMYLTRANSFERASE"/>
    <property type="match status" value="1"/>
</dbReference>
<reference evidence="3" key="1">
    <citation type="submission" date="2025-08" db="UniProtKB">
        <authorList>
            <consortium name="Ensembl"/>
        </authorList>
    </citation>
    <scope>IDENTIFICATION</scope>
</reference>
<dbReference type="InterPro" id="IPR038765">
    <property type="entry name" value="Papain-like_cys_pep_sf"/>
</dbReference>
<dbReference type="Gene3D" id="2.60.40.10">
    <property type="entry name" value="Immunoglobulins"/>
    <property type="match status" value="2"/>
</dbReference>
<comment type="similarity">
    <text evidence="1">Belongs to the transglutaminase superfamily. Transglutaminase family.</text>
</comment>
<accession>A0A3Q2CVW8</accession>
<dbReference type="PIRSF" id="PIRSF000459">
    <property type="entry name" value="TGM_EBP42"/>
    <property type="match status" value="1"/>
</dbReference>
<proteinExistence type="inferred from homology"/>
<dbReference type="InterPro" id="IPR036238">
    <property type="entry name" value="Transglutaminase_C_sf"/>
</dbReference>
<dbReference type="OMA" id="DACIRIL"/>
<dbReference type="GO" id="GO:0003810">
    <property type="term" value="F:protein-glutamine gamma-glutamyltransferase activity"/>
    <property type="evidence" value="ECO:0007669"/>
    <property type="project" value="InterPro"/>
</dbReference>
<feature type="domain" description="Transglutaminase-like" evidence="2">
    <location>
        <begin position="235"/>
        <end position="328"/>
    </location>
</feature>
<dbReference type="AlphaFoldDB" id="A0A3Q2CVW8"/>
<dbReference type="InterPro" id="IPR014756">
    <property type="entry name" value="Ig_E-set"/>
</dbReference>
<dbReference type="Gene3D" id="3.90.260.10">
    <property type="entry name" value="Transglutaminase-like"/>
    <property type="match status" value="2"/>
</dbReference>
<dbReference type="SMART" id="SM00460">
    <property type="entry name" value="TGc"/>
    <property type="match status" value="1"/>
</dbReference>
<dbReference type="SUPFAM" id="SSF49309">
    <property type="entry name" value="Transglutaminase, two C-terminal domains"/>
    <property type="match status" value="1"/>
</dbReference>
<dbReference type="Proteomes" id="UP000265020">
    <property type="component" value="Unassembled WGS sequence"/>
</dbReference>